<keyword evidence="2" id="KW-0067">ATP-binding</keyword>
<dbReference type="SUPFAM" id="SSF56059">
    <property type="entry name" value="Glutathione synthetase ATP-binding domain-like"/>
    <property type="match status" value="1"/>
</dbReference>
<evidence type="ECO:0000256" key="2">
    <source>
        <dbReference type="PROSITE-ProRule" id="PRU00409"/>
    </source>
</evidence>
<dbReference type="Pfam" id="PF13607">
    <property type="entry name" value="Succ_CoA_lig"/>
    <property type="match status" value="1"/>
</dbReference>
<dbReference type="EMBL" id="CP037900">
    <property type="protein sequence ID" value="QBP10723.1"/>
    <property type="molecule type" value="Genomic_DNA"/>
</dbReference>
<dbReference type="Pfam" id="PF13549">
    <property type="entry name" value="ATP-grasp_5"/>
    <property type="match status" value="1"/>
</dbReference>
<dbReference type="PANTHER" id="PTHR42793">
    <property type="entry name" value="COA BINDING DOMAIN CONTAINING PROTEIN"/>
    <property type="match status" value="1"/>
</dbReference>
<dbReference type="GO" id="GO:0046872">
    <property type="term" value="F:metal ion binding"/>
    <property type="evidence" value="ECO:0007669"/>
    <property type="project" value="InterPro"/>
</dbReference>
<evidence type="ECO:0000313" key="5">
    <source>
        <dbReference type="Proteomes" id="UP000253772"/>
    </source>
</evidence>
<organism evidence="4 5">
    <name type="scientific">Cupriavidus metallidurans</name>
    <dbReference type="NCBI Taxonomy" id="119219"/>
    <lineage>
        <taxon>Bacteria</taxon>
        <taxon>Pseudomonadati</taxon>
        <taxon>Pseudomonadota</taxon>
        <taxon>Betaproteobacteria</taxon>
        <taxon>Burkholderiales</taxon>
        <taxon>Burkholderiaceae</taxon>
        <taxon>Cupriavidus</taxon>
    </lineage>
</organism>
<dbReference type="PANTHER" id="PTHR42793:SF4">
    <property type="entry name" value="BLL6376 PROTEIN"/>
    <property type="match status" value="1"/>
</dbReference>
<dbReference type="InterPro" id="IPR013815">
    <property type="entry name" value="ATP_grasp_subdomain_1"/>
</dbReference>
<name>A0A482IT69_9BURK</name>
<dbReference type="RefSeq" id="WP_024569942.1">
    <property type="nucleotide sequence ID" value="NZ_CP037900.1"/>
</dbReference>
<dbReference type="InterPro" id="IPR036291">
    <property type="entry name" value="NAD(P)-bd_dom_sf"/>
</dbReference>
<dbReference type="Gene3D" id="3.30.470.20">
    <property type="entry name" value="ATP-grasp fold, B domain"/>
    <property type="match status" value="1"/>
</dbReference>
<feature type="domain" description="ATP-grasp" evidence="3">
    <location>
        <begin position="492"/>
        <end position="528"/>
    </location>
</feature>
<dbReference type="GO" id="GO:0005524">
    <property type="term" value="F:ATP binding"/>
    <property type="evidence" value="ECO:0007669"/>
    <property type="project" value="UniProtKB-UniRule"/>
</dbReference>
<dbReference type="Pfam" id="PF13380">
    <property type="entry name" value="CoA_binding_2"/>
    <property type="match status" value="1"/>
</dbReference>
<protein>
    <submittedName>
        <fullName evidence="4">CoA-binding protein</fullName>
    </submittedName>
</protein>
<evidence type="ECO:0000313" key="4">
    <source>
        <dbReference type="EMBL" id="QBP10723.1"/>
    </source>
</evidence>
<gene>
    <name evidence="4" type="ORF">DDF84_013650</name>
</gene>
<dbReference type="Gene3D" id="3.30.1490.20">
    <property type="entry name" value="ATP-grasp fold, A domain"/>
    <property type="match status" value="1"/>
</dbReference>
<dbReference type="InterPro" id="IPR011761">
    <property type="entry name" value="ATP-grasp"/>
</dbReference>
<dbReference type="OrthoDB" id="9807426at2"/>
<dbReference type="FunFam" id="3.30.1490.20:FF:000020">
    <property type="entry name" value="Protein lysine acetyltransferase"/>
    <property type="match status" value="1"/>
</dbReference>
<evidence type="ECO:0000259" key="3">
    <source>
        <dbReference type="PROSITE" id="PS50975"/>
    </source>
</evidence>
<dbReference type="InterPro" id="IPR016102">
    <property type="entry name" value="Succinyl-CoA_synth-like"/>
</dbReference>
<dbReference type="SUPFAM" id="SSF51735">
    <property type="entry name" value="NAD(P)-binding Rossmann-fold domains"/>
    <property type="match status" value="1"/>
</dbReference>
<dbReference type="SMART" id="SM00881">
    <property type="entry name" value="CoA_binding"/>
    <property type="match status" value="1"/>
</dbReference>
<keyword evidence="2" id="KW-0547">Nucleotide-binding</keyword>
<proteinExistence type="inferred from homology"/>
<dbReference type="SUPFAM" id="SSF52210">
    <property type="entry name" value="Succinyl-CoA synthetase domains"/>
    <property type="match status" value="2"/>
</dbReference>
<dbReference type="InterPro" id="IPR032875">
    <property type="entry name" value="Succ_CoA_lig_flav_dom"/>
</dbReference>
<dbReference type="Gene3D" id="3.40.50.720">
    <property type="entry name" value="NAD(P)-binding Rossmann-like Domain"/>
    <property type="match status" value="1"/>
</dbReference>
<evidence type="ECO:0000256" key="1">
    <source>
        <dbReference type="ARBA" id="ARBA00060888"/>
    </source>
</evidence>
<comment type="similarity">
    <text evidence="1">In the N-terminal section; belongs to the acetate CoA ligase alpha subunit family.</text>
</comment>
<sequence>METYQDLSRLVSPRSIALVGASDRSGSIGARALENLMDHSDFKGDVYLVNATKPEVAGRKAWPDVASLPAVPDTALVAVPAEHVLAVLEQCGEKGVRFAIILTSGFGEAGEEGKAAEQTMKEIVARTGMRIYGPNCPGLTNITERLGFTFSPSFRHDLRGGPVGLATQGGGLGRNVLQAMDRGIGVALWSSSGNEVDLQVSDFIHYMADAPDIKVIATLLEGVNDGRKFVAAVQHAARKGKPVVVLKVGRSEYGRKAAQSHTASITGSAEVNSAVFAQLGVVEVDDIDELIDTAWLFARGMPRQGGALAIYSGSGGTAALCADMVGNAGLKLAEFAPETLAVLRDALPSYAAIDNPIDTTTAVMAKPELARTCLQAVCNDPSVSLVLLPQALEYGDITKLAADITADVQKESPVPMLPIWMSERQGGAYKVFADAGLAPVRSISKAVKAVERWMGYADWRARADIDFKPLMQIAARPVADVPTRALSEPEGKAMLRAAGIAIPVSRVAATLAQARVLARDVGYPLVAKVVSEQIQHKSDVGGVVVGIHDDAGLEAAWESIHTSVKRNMPDARIDGILLEHMAAPGGLEILIGVSRDPVFGHILTFGLGGIYVEVFKDVSRRMLPLSATEAEAMIREVRCFPLLDGVRGKPRRDVAALTALLVKVSDFVVAHGDHLVEMDLNPVWVGVAGEGALPLDAVIVMEQGEGGK</sequence>
<reference evidence="4 5" key="1">
    <citation type="submission" date="2019-03" db="EMBL/GenBank/DDBJ databases">
        <title>Comparative insights into the high quality Complete genome sequence of highly metal resistant Cupriavidus metallidurans strain BS1 isolated from a gold-copper mine.</title>
        <authorList>
            <person name="Mazhar H.S."/>
            <person name="Rensing C."/>
        </authorList>
    </citation>
    <scope>NUCLEOTIDE SEQUENCE [LARGE SCALE GENOMIC DNA]</scope>
    <source>
        <strain evidence="4 5">BS1</strain>
    </source>
</reference>
<dbReference type="AlphaFoldDB" id="A0A482IT69"/>
<dbReference type="Proteomes" id="UP000253772">
    <property type="component" value="Chromosome c1"/>
</dbReference>
<dbReference type="PROSITE" id="PS50975">
    <property type="entry name" value="ATP_GRASP"/>
    <property type="match status" value="1"/>
</dbReference>
<dbReference type="InterPro" id="IPR003781">
    <property type="entry name" value="CoA-bd"/>
</dbReference>
<accession>A0A482IT69</accession>
<dbReference type="Gene3D" id="3.40.50.261">
    <property type="entry name" value="Succinyl-CoA synthetase domains"/>
    <property type="match status" value="2"/>
</dbReference>